<comment type="similarity">
    <text evidence="1">Belongs to the sulfatase family.</text>
</comment>
<evidence type="ECO:0000256" key="4">
    <source>
        <dbReference type="ARBA" id="ARBA00022837"/>
    </source>
</evidence>
<dbReference type="Proteomes" id="UP001139103">
    <property type="component" value="Unassembled WGS sequence"/>
</dbReference>
<dbReference type="EMBL" id="JAJKFT010000004">
    <property type="protein sequence ID" value="MCC9628344.1"/>
    <property type="molecule type" value="Genomic_DNA"/>
</dbReference>
<dbReference type="PROSITE" id="PS00523">
    <property type="entry name" value="SULFATASE_1"/>
    <property type="match status" value="1"/>
</dbReference>
<dbReference type="SUPFAM" id="SSF53649">
    <property type="entry name" value="Alkaline phosphatase-like"/>
    <property type="match status" value="1"/>
</dbReference>
<organism evidence="8 9">
    <name type="scientific">Blastopirellula sediminis</name>
    <dbReference type="NCBI Taxonomy" id="2894196"/>
    <lineage>
        <taxon>Bacteria</taxon>
        <taxon>Pseudomonadati</taxon>
        <taxon>Planctomycetota</taxon>
        <taxon>Planctomycetia</taxon>
        <taxon>Pirellulales</taxon>
        <taxon>Pirellulaceae</taxon>
        <taxon>Blastopirellula</taxon>
    </lineage>
</organism>
<feature type="domain" description="Sulfatase N-terminal" evidence="7">
    <location>
        <begin position="25"/>
        <end position="292"/>
    </location>
</feature>
<dbReference type="CDD" id="cd16027">
    <property type="entry name" value="SGSH"/>
    <property type="match status" value="1"/>
</dbReference>
<dbReference type="InterPro" id="IPR000917">
    <property type="entry name" value="Sulfatase_N"/>
</dbReference>
<dbReference type="GO" id="GO:0004065">
    <property type="term" value="F:arylsulfatase activity"/>
    <property type="evidence" value="ECO:0007669"/>
    <property type="project" value="TreeGrafter"/>
</dbReference>
<dbReference type="InterPro" id="IPR050738">
    <property type="entry name" value="Sulfatase"/>
</dbReference>
<proteinExistence type="inferred from homology"/>
<dbReference type="RefSeq" id="WP_230217530.1">
    <property type="nucleotide sequence ID" value="NZ_JAJKFT010000004.1"/>
</dbReference>
<dbReference type="PANTHER" id="PTHR42693:SF53">
    <property type="entry name" value="ENDO-4-O-SULFATASE"/>
    <property type="match status" value="1"/>
</dbReference>
<evidence type="ECO:0000313" key="8">
    <source>
        <dbReference type="EMBL" id="MCC9628344.1"/>
    </source>
</evidence>
<keyword evidence="4" id="KW-0106">Calcium</keyword>
<dbReference type="InterPro" id="IPR024607">
    <property type="entry name" value="Sulfatase_CS"/>
</dbReference>
<dbReference type="Pfam" id="PF00884">
    <property type="entry name" value="Sulfatase"/>
    <property type="match status" value="1"/>
</dbReference>
<protein>
    <submittedName>
        <fullName evidence="8">Sulfatase</fullName>
    </submittedName>
</protein>
<evidence type="ECO:0000259" key="7">
    <source>
        <dbReference type="Pfam" id="PF00884"/>
    </source>
</evidence>
<feature type="chain" id="PRO_5040900171" evidence="6">
    <location>
        <begin position="23"/>
        <end position="462"/>
    </location>
</feature>
<evidence type="ECO:0000256" key="6">
    <source>
        <dbReference type="SAM" id="SignalP"/>
    </source>
</evidence>
<sequence>MPRFLSLFLAALCVTSASLAVAERPNFIIIIGDDVGWNDVSPYGHPHVKTPNLDRMAAAGMRFDAAFLTCSSCSPSRCSIMTGRYPHATGAAELHMPLPEEQVVFAGLLKEAGYYTGAAGKWHLGKPAEKNFDRIMGGGPSGCENWETMLRERPMDQPFFFWFASFDAHRPYKEGTIEKPHGHDEIVVPPFLPDQPPVRDDLGMYYDEISRLDDYVGKVLALLKEQNVLDNTFVIFMSDNGRPFPRSKTTIYDSGVKTPFIVQWPAVVKAGATTDSLVSSVDIAPTILQLAGLPMAPTFQGKSFAPILKDPKAETRDYVFSEHNWHDYQAFERSVRSKEFLYIYNALPQLSGSPPADAVNSPTFQTMLQLEAEGKLTADQRGPLVTPRPQEELYDVVKDPYQLKNLVDDPAYAKTLATMRKEYQEWASRTEDEVPQEFTPDKFDRRTGKQLDAFKAKKKKAS</sequence>
<evidence type="ECO:0000256" key="1">
    <source>
        <dbReference type="ARBA" id="ARBA00008779"/>
    </source>
</evidence>
<evidence type="ECO:0000313" key="9">
    <source>
        <dbReference type="Proteomes" id="UP001139103"/>
    </source>
</evidence>
<dbReference type="PANTHER" id="PTHR42693">
    <property type="entry name" value="ARYLSULFATASE FAMILY MEMBER"/>
    <property type="match status" value="1"/>
</dbReference>
<reference evidence="8" key="1">
    <citation type="submission" date="2021-11" db="EMBL/GenBank/DDBJ databases">
        <title>Genome sequence.</title>
        <authorList>
            <person name="Sun Q."/>
        </authorList>
    </citation>
    <scope>NUCLEOTIDE SEQUENCE</scope>
    <source>
        <strain evidence="8">JC732</strain>
    </source>
</reference>
<evidence type="ECO:0000256" key="2">
    <source>
        <dbReference type="ARBA" id="ARBA00022723"/>
    </source>
</evidence>
<keyword evidence="2" id="KW-0479">Metal-binding</keyword>
<accession>A0A9X1MKD1</accession>
<name>A0A9X1MKD1_9BACT</name>
<evidence type="ECO:0000256" key="5">
    <source>
        <dbReference type="SAM" id="MobiDB-lite"/>
    </source>
</evidence>
<feature type="region of interest" description="Disordered" evidence="5">
    <location>
        <begin position="426"/>
        <end position="462"/>
    </location>
</feature>
<keyword evidence="9" id="KW-1185">Reference proteome</keyword>
<dbReference type="InterPro" id="IPR017850">
    <property type="entry name" value="Alkaline_phosphatase_core_sf"/>
</dbReference>
<feature type="compositionally biased region" description="Basic and acidic residues" evidence="5">
    <location>
        <begin position="439"/>
        <end position="455"/>
    </location>
</feature>
<keyword evidence="3" id="KW-0378">Hydrolase</keyword>
<dbReference type="Gene3D" id="3.40.720.10">
    <property type="entry name" value="Alkaline Phosphatase, subunit A"/>
    <property type="match status" value="1"/>
</dbReference>
<feature type="signal peptide" evidence="6">
    <location>
        <begin position="1"/>
        <end position="22"/>
    </location>
</feature>
<keyword evidence="6" id="KW-0732">Signal</keyword>
<dbReference type="PROSITE" id="PS00149">
    <property type="entry name" value="SULFATASE_2"/>
    <property type="match status" value="1"/>
</dbReference>
<gene>
    <name evidence="8" type="ORF">LOC68_08050</name>
</gene>
<comment type="caution">
    <text evidence="8">The sequence shown here is derived from an EMBL/GenBank/DDBJ whole genome shotgun (WGS) entry which is preliminary data.</text>
</comment>
<dbReference type="GO" id="GO:0046872">
    <property type="term" value="F:metal ion binding"/>
    <property type="evidence" value="ECO:0007669"/>
    <property type="project" value="UniProtKB-KW"/>
</dbReference>
<dbReference type="AlphaFoldDB" id="A0A9X1MKD1"/>
<evidence type="ECO:0000256" key="3">
    <source>
        <dbReference type="ARBA" id="ARBA00022801"/>
    </source>
</evidence>